<protein>
    <submittedName>
        <fullName evidence="2">Putative spirocyclase</fullName>
    </submittedName>
</protein>
<dbReference type="SMR" id="A0A481S8L7"/>
<gene>
    <name evidence="2" type="primary">ossO</name>
</gene>
<name>A0A481S8L7_9ACTN</name>
<reference evidence="3" key="2">
    <citation type="journal article" date="2022" name="J. Am. Chem. Soc.">
        <title>Enzyme-Catalyzed Spiroacetal Formation in Polyketide Antibiotic Biosynthesis.</title>
        <authorList>
            <person name="Bilyk O."/>
            <person name="Oliveira G.S."/>
            <person name="de Angelo R.M."/>
            <person name="Almeida M.O."/>
            <person name="Honorio K.M."/>
            <person name="Leeper F.J."/>
            <person name="Dias M.V.B."/>
            <person name="Leadlay P.F."/>
        </authorList>
    </citation>
    <scope>X-RAY CRYSTALLOGRAPHY (2.20 ANGSTROMS)</scope>
</reference>
<dbReference type="AlphaFoldDB" id="A0A481S8L7"/>
<dbReference type="EMBL" id="MH763624">
    <property type="protein sequence ID" value="QBG82525.1"/>
    <property type="molecule type" value="Genomic_DNA"/>
</dbReference>
<reference evidence="2" key="1">
    <citation type="submission" date="2018-08" db="EMBL/GenBank/DDBJ databases">
        <title>Biosynthetic gene cluster for the macrocyclic polyketide ossamycin, bearing an unusual appended spiroacetal moiety.</title>
        <authorList>
            <person name="Bilyk O."/>
            <person name="Samborskyy M."/>
            <person name="Leadlay P."/>
        </authorList>
    </citation>
    <scope>NUCLEOTIDE SEQUENCE</scope>
    <source>
        <strain evidence="2">DSM 40824</strain>
    </source>
</reference>
<keyword evidence="3" id="KW-0002">3D-structure</keyword>
<dbReference type="PDB" id="7SFP">
    <property type="method" value="X-ray"/>
    <property type="resolution" value="2.20 A"/>
    <property type="chains" value="A=1-176"/>
</dbReference>
<feature type="compositionally biased region" description="Polar residues" evidence="1">
    <location>
        <begin position="1"/>
        <end position="10"/>
    </location>
</feature>
<dbReference type="RefSeq" id="WP_240508764.1">
    <property type="nucleotide sequence ID" value="NZ_JBPJFM010000003.1"/>
</dbReference>
<evidence type="ECO:0000313" key="2">
    <source>
        <dbReference type="EMBL" id="QBG82525.1"/>
    </source>
</evidence>
<proteinExistence type="evidence at protein level"/>
<feature type="region of interest" description="Disordered" evidence="1">
    <location>
        <begin position="1"/>
        <end position="25"/>
    </location>
</feature>
<organism evidence="2">
    <name type="scientific">Streptomyces ossamyceticus</name>
    <dbReference type="NCBI Taxonomy" id="249581"/>
    <lineage>
        <taxon>Bacteria</taxon>
        <taxon>Bacillati</taxon>
        <taxon>Actinomycetota</taxon>
        <taxon>Actinomycetes</taxon>
        <taxon>Kitasatosporales</taxon>
        <taxon>Streptomycetaceae</taxon>
        <taxon>Streptomyces</taxon>
    </lineage>
</organism>
<evidence type="ECO:0000256" key="1">
    <source>
        <dbReference type="SAM" id="MobiDB-lite"/>
    </source>
</evidence>
<evidence type="ECO:0007829" key="3">
    <source>
        <dbReference type="PDB" id="7SFP"/>
    </source>
</evidence>
<accession>A0A481S8L7</accession>
<sequence length="176" mass="19585">MSAQPIQSSDDALRDSVPAESGEVAFPGRPDVAVEMRQLDFLLGDFRIEYTNLTTETVTTGEATCSTRPLADGRFYELTQRVPVPGLVATWLIGWSDVDNRFVSFYYDDWGHHGRFTGPGWVDGHFKLTGDSAVFGARHGFVEDFEIVDSDHLVKHGFVVVGDDLVPGDILHFHRI</sequence>